<keyword evidence="7" id="KW-1185">Reference proteome</keyword>
<dbReference type="InterPro" id="IPR036188">
    <property type="entry name" value="FAD/NAD-bd_sf"/>
</dbReference>
<evidence type="ECO:0000256" key="2">
    <source>
        <dbReference type="PIRSR" id="PIRSR000137-2"/>
    </source>
</evidence>
<name>A0AAN8I1F0_9EURO</name>
<dbReference type="Pfam" id="PF05199">
    <property type="entry name" value="GMC_oxred_C"/>
    <property type="match status" value="1"/>
</dbReference>
<comment type="caution">
    <text evidence="6">The sequence shown here is derived from an EMBL/GenBank/DDBJ whole genome shotgun (WGS) entry which is preliminary data.</text>
</comment>
<evidence type="ECO:0000259" key="4">
    <source>
        <dbReference type="PROSITE" id="PS00623"/>
    </source>
</evidence>
<dbReference type="GO" id="GO:0050660">
    <property type="term" value="F:flavin adenine dinucleotide binding"/>
    <property type="evidence" value="ECO:0007669"/>
    <property type="project" value="InterPro"/>
</dbReference>
<dbReference type="SUPFAM" id="SSF51905">
    <property type="entry name" value="FAD/NAD(P)-binding domain"/>
    <property type="match status" value="1"/>
</dbReference>
<evidence type="ECO:0000256" key="3">
    <source>
        <dbReference type="RuleBase" id="RU003968"/>
    </source>
</evidence>
<evidence type="ECO:0000313" key="6">
    <source>
        <dbReference type="EMBL" id="KAK5948857.1"/>
    </source>
</evidence>
<dbReference type="PROSITE" id="PS00623">
    <property type="entry name" value="GMC_OXRED_1"/>
    <property type="match status" value="1"/>
</dbReference>
<proteinExistence type="inferred from homology"/>
<dbReference type="GO" id="GO:0016614">
    <property type="term" value="F:oxidoreductase activity, acting on CH-OH group of donors"/>
    <property type="evidence" value="ECO:0007669"/>
    <property type="project" value="InterPro"/>
</dbReference>
<dbReference type="InterPro" id="IPR000172">
    <property type="entry name" value="GMC_OxRdtase_N"/>
</dbReference>
<reference evidence="6 7" key="1">
    <citation type="submission" date="2022-12" db="EMBL/GenBank/DDBJ databases">
        <title>Genomic features and morphological characterization of a novel Knufia sp. strain isolated from spacecraft assembly facility.</title>
        <authorList>
            <person name="Teixeira M."/>
            <person name="Chander A.M."/>
            <person name="Stajich J.E."/>
            <person name="Venkateswaran K."/>
        </authorList>
    </citation>
    <scope>NUCLEOTIDE SEQUENCE [LARGE SCALE GENOMIC DNA]</scope>
    <source>
        <strain evidence="6 7">FJI-L2-BK-P2</strain>
    </source>
</reference>
<dbReference type="SUPFAM" id="SSF54373">
    <property type="entry name" value="FAD-linked reductases, C-terminal domain"/>
    <property type="match status" value="1"/>
</dbReference>
<feature type="binding site" evidence="2">
    <location>
        <position position="265"/>
    </location>
    <ligand>
        <name>FAD</name>
        <dbReference type="ChEBI" id="CHEBI:57692"/>
    </ligand>
</feature>
<dbReference type="PANTHER" id="PTHR11552:SF210">
    <property type="entry name" value="GLUCOSE-METHANOL-CHOLINE OXIDOREDUCTASE N-TERMINAL DOMAIN-CONTAINING PROTEIN-RELATED"/>
    <property type="match status" value="1"/>
</dbReference>
<dbReference type="Gene3D" id="3.30.560.10">
    <property type="entry name" value="Glucose Oxidase, domain 3"/>
    <property type="match status" value="1"/>
</dbReference>
<comment type="cofactor">
    <cofactor evidence="2">
        <name>FAD</name>
        <dbReference type="ChEBI" id="CHEBI:57692"/>
    </cofactor>
</comment>
<feature type="domain" description="Glucose-methanol-choline oxidoreductase N-terminal" evidence="5">
    <location>
        <begin position="300"/>
        <end position="314"/>
    </location>
</feature>
<dbReference type="Gene3D" id="3.50.50.60">
    <property type="entry name" value="FAD/NAD(P)-binding domain"/>
    <property type="match status" value="1"/>
</dbReference>
<dbReference type="InterPro" id="IPR007867">
    <property type="entry name" value="GMC_OxRtase_C"/>
</dbReference>
<dbReference type="EMBL" id="JAKLMC020000042">
    <property type="protein sequence ID" value="KAK5948857.1"/>
    <property type="molecule type" value="Genomic_DNA"/>
</dbReference>
<keyword evidence="3" id="KW-0285">Flavoprotein</keyword>
<feature type="domain" description="Glucose-methanol-choline oxidoreductase N-terminal" evidence="4">
    <location>
        <begin position="108"/>
        <end position="131"/>
    </location>
</feature>
<protein>
    <recommendedName>
        <fullName evidence="4 5">Glucose-methanol-choline oxidoreductase N-terminal domain-containing protein</fullName>
    </recommendedName>
</protein>
<dbReference type="Pfam" id="PF00732">
    <property type="entry name" value="GMC_oxred_N"/>
    <property type="match status" value="1"/>
</dbReference>
<sequence>MATNGTNGANGVHKHSNIIAAAEFALQEYDYLILGGGTAGLAIAARLSENPDVSVGVIEAGKNKLDDPLVDTPAAFLQMFGNEEYDWKYMTTPQVGAGGKKEHHMVRGKMLGGSSGINYMMYVRGSDADYDDWASIVDDDSWSSKSMKQYQRKHQILEPIDEKVTDRSTMPFVGENHGTSGPVRTSFNPWKLDIEDDVVKAADKVVGYTKKPLDPWSGDHNGFYHTLASISRSGDSKGRRSYGARGYFEQNASRRNLKATTEALVTKITLDGDKATGATYKHDGQEYTVKATREVIVCGGTVASPQMLELSGIGNPDILSKAGIECKIENRAIGENLQDHVVVGLVAETKEGIDTLDSIARPEVMQGAMKAYGEDASGPLSCTSTVQGFLPFNKFATGTEVKDTIASIESIEDQTPFAKKQRDTVVAHLKDPNSANLQLVLVCATASLAESQEDQSKLFPPLSDPNDANGITLAGCLQYPVSRGSVHIRSSNPEDQPAIDPAWLTHEADVNVLAAMMKMLDQTVKTEPLASKLAKRVTPEPSLDLTKTEDCKKAVLNWYMSEYHPCGSVAMGDALDSRLKVKGVKNLRVADASVFPGNVSGNIVSSVYMVAEKAADLIKEDWDYGALKTQ</sequence>
<dbReference type="InterPro" id="IPR012132">
    <property type="entry name" value="GMC_OxRdtase"/>
</dbReference>
<comment type="similarity">
    <text evidence="1 3">Belongs to the GMC oxidoreductase family.</text>
</comment>
<dbReference type="AlphaFoldDB" id="A0AAN8I1F0"/>
<dbReference type="PROSITE" id="PS00624">
    <property type="entry name" value="GMC_OXRED_2"/>
    <property type="match status" value="1"/>
</dbReference>
<dbReference type="Proteomes" id="UP001316803">
    <property type="component" value="Unassembled WGS sequence"/>
</dbReference>
<accession>A0AAN8I1F0</accession>
<evidence type="ECO:0000259" key="5">
    <source>
        <dbReference type="PROSITE" id="PS00624"/>
    </source>
</evidence>
<keyword evidence="2 3" id="KW-0274">FAD</keyword>
<dbReference type="PIRSF" id="PIRSF000137">
    <property type="entry name" value="Alcohol_oxidase"/>
    <property type="match status" value="1"/>
</dbReference>
<evidence type="ECO:0000313" key="7">
    <source>
        <dbReference type="Proteomes" id="UP001316803"/>
    </source>
</evidence>
<dbReference type="PANTHER" id="PTHR11552">
    <property type="entry name" value="GLUCOSE-METHANOL-CHOLINE GMC OXIDOREDUCTASE"/>
    <property type="match status" value="1"/>
</dbReference>
<evidence type="ECO:0000256" key="1">
    <source>
        <dbReference type="ARBA" id="ARBA00010790"/>
    </source>
</evidence>
<gene>
    <name evidence="6" type="ORF">OHC33_010108</name>
</gene>
<organism evidence="6 7">
    <name type="scientific">Knufia fluminis</name>
    <dbReference type="NCBI Taxonomy" id="191047"/>
    <lineage>
        <taxon>Eukaryota</taxon>
        <taxon>Fungi</taxon>
        <taxon>Dikarya</taxon>
        <taxon>Ascomycota</taxon>
        <taxon>Pezizomycotina</taxon>
        <taxon>Eurotiomycetes</taxon>
        <taxon>Chaetothyriomycetidae</taxon>
        <taxon>Chaetothyriales</taxon>
        <taxon>Trichomeriaceae</taxon>
        <taxon>Knufia</taxon>
    </lineage>
</organism>